<dbReference type="Proteomes" id="UP000239576">
    <property type="component" value="Unassembled WGS sequence"/>
</dbReference>
<reference evidence="2" key="1">
    <citation type="submission" date="2018-02" db="EMBL/GenBank/DDBJ databases">
        <authorList>
            <person name="Moore K."/>
            <person name="Momper L."/>
        </authorList>
    </citation>
    <scope>NUCLEOTIDE SEQUENCE [LARGE SCALE GENOMIC DNA]</scope>
    <source>
        <strain evidence="2">ULC18</strain>
    </source>
</reference>
<evidence type="ECO:0000313" key="2">
    <source>
        <dbReference type="Proteomes" id="UP000239576"/>
    </source>
</evidence>
<protein>
    <submittedName>
        <fullName evidence="1">Uncharacterized protein</fullName>
    </submittedName>
</protein>
<dbReference type="RefSeq" id="WP_106255782.1">
    <property type="nucleotide sequence ID" value="NZ_CAWNSW010000090.1"/>
</dbReference>
<organism evidence="1 2">
    <name type="scientific">Stenomitos frigidus ULC18</name>
    <dbReference type="NCBI Taxonomy" id="2107698"/>
    <lineage>
        <taxon>Bacteria</taxon>
        <taxon>Bacillati</taxon>
        <taxon>Cyanobacteriota</taxon>
        <taxon>Cyanophyceae</taxon>
        <taxon>Leptolyngbyales</taxon>
        <taxon>Leptolyngbyaceae</taxon>
        <taxon>Stenomitos</taxon>
    </lineage>
</organism>
<comment type="caution">
    <text evidence="1">The sequence shown here is derived from an EMBL/GenBank/DDBJ whole genome shotgun (WGS) entry which is preliminary data.</text>
</comment>
<sequence>MSPHPTGFEISVDDEDLFVTQEGDEDLAEEPSDNALSEQNSSFFLEDKPMAFLDQRFVEDDELRLSGEQRLKLEIIRSLREPCDRLAYGKKLSEAAKKLGKSERTVRRLIKA</sequence>
<reference evidence="1 2" key="2">
    <citation type="submission" date="2018-03" db="EMBL/GenBank/DDBJ databases">
        <title>The ancient ancestry and fast evolution of plastids.</title>
        <authorList>
            <person name="Moore K.R."/>
            <person name="Magnabosco C."/>
            <person name="Momper L."/>
            <person name="Gold D.A."/>
            <person name="Bosak T."/>
            <person name="Fournier G.P."/>
        </authorList>
    </citation>
    <scope>NUCLEOTIDE SEQUENCE [LARGE SCALE GENOMIC DNA]</scope>
    <source>
        <strain evidence="1 2">ULC18</strain>
    </source>
</reference>
<gene>
    <name evidence="1" type="ORF">C7B82_08025</name>
</gene>
<keyword evidence="2" id="KW-1185">Reference proteome</keyword>
<proteinExistence type="predicted"/>
<evidence type="ECO:0000313" key="1">
    <source>
        <dbReference type="EMBL" id="PSB30865.1"/>
    </source>
</evidence>
<dbReference type="OrthoDB" id="501284at2"/>
<dbReference type="AlphaFoldDB" id="A0A2T1EDU3"/>
<accession>A0A2T1EDU3</accession>
<name>A0A2T1EDU3_9CYAN</name>
<dbReference type="EMBL" id="PVWK01000047">
    <property type="protein sequence ID" value="PSB30865.1"/>
    <property type="molecule type" value="Genomic_DNA"/>
</dbReference>
<dbReference type="Pfam" id="PF13384">
    <property type="entry name" value="HTH_23"/>
    <property type="match status" value="1"/>
</dbReference>